<name>A0AAW1ZWG5_CULAL</name>
<proteinExistence type="predicted"/>
<evidence type="ECO:0000313" key="2">
    <source>
        <dbReference type="EMBL" id="KAK9964796.1"/>
    </source>
</evidence>
<feature type="region of interest" description="Disordered" evidence="1">
    <location>
        <begin position="55"/>
        <end position="82"/>
    </location>
</feature>
<feature type="non-terminal residue" evidence="2">
    <location>
        <position position="1"/>
    </location>
</feature>
<keyword evidence="3" id="KW-1185">Reference proteome</keyword>
<organism evidence="2 3">
    <name type="scientific">Culter alburnus</name>
    <name type="common">Topmouth culter</name>
    <dbReference type="NCBI Taxonomy" id="194366"/>
    <lineage>
        <taxon>Eukaryota</taxon>
        <taxon>Metazoa</taxon>
        <taxon>Chordata</taxon>
        <taxon>Craniata</taxon>
        <taxon>Vertebrata</taxon>
        <taxon>Euteleostomi</taxon>
        <taxon>Actinopterygii</taxon>
        <taxon>Neopterygii</taxon>
        <taxon>Teleostei</taxon>
        <taxon>Ostariophysi</taxon>
        <taxon>Cypriniformes</taxon>
        <taxon>Xenocyprididae</taxon>
        <taxon>Xenocypridinae</taxon>
        <taxon>Culter</taxon>
    </lineage>
</organism>
<protein>
    <submittedName>
        <fullName evidence="2">Uncharacterized protein</fullName>
    </submittedName>
</protein>
<accession>A0AAW1ZWG5</accession>
<dbReference type="EMBL" id="JAWDJR010000013">
    <property type="protein sequence ID" value="KAK9964796.1"/>
    <property type="molecule type" value="Genomic_DNA"/>
</dbReference>
<gene>
    <name evidence="2" type="ORF">ABG768_005939</name>
</gene>
<sequence length="82" mass="9002">VEQGEHRVLDGEFEVKKMMMETVAALRSLAFPVGELNVRWLKDGSHQRLRGQLPLSLLSPPAPSISPRFPSSPTTGPAHDLS</sequence>
<feature type="non-terminal residue" evidence="2">
    <location>
        <position position="82"/>
    </location>
</feature>
<reference evidence="2 3" key="1">
    <citation type="submission" date="2024-05" db="EMBL/GenBank/DDBJ databases">
        <title>A high-quality chromosomal-level genome assembly of Topmouth culter (Culter alburnus).</title>
        <authorList>
            <person name="Zhao H."/>
        </authorList>
    </citation>
    <scope>NUCLEOTIDE SEQUENCE [LARGE SCALE GENOMIC DNA]</scope>
    <source>
        <strain evidence="2">CATC2023</strain>
        <tissue evidence="2">Muscle</tissue>
    </source>
</reference>
<evidence type="ECO:0000313" key="3">
    <source>
        <dbReference type="Proteomes" id="UP001479290"/>
    </source>
</evidence>
<dbReference type="Proteomes" id="UP001479290">
    <property type="component" value="Unassembled WGS sequence"/>
</dbReference>
<dbReference type="AlphaFoldDB" id="A0AAW1ZWG5"/>
<comment type="caution">
    <text evidence="2">The sequence shown here is derived from an EMBL/GenBank/DDBJ whole genome shotgun (WGS) entry which is preliminary data.</text>
</comment>
<evidence type="ECO:0000256" key="1">
    <source>
        <dbReference type="SAM" id="MobiDB-lite"/>
    </source>
</evidence>